<evidence type="ECO:0000313" key="2">
    <source>
        <dbReference type="EMBL" id="EJK69397.1"/>
    </source>
</evidence>
<name>K0TFU0_THAOC</name>
<evidence type="ECO:0000313" key="3">
    <source>
        <dbReference type="Proteomes" id="UP000266841"/>
    </source>
</evidence>
<keyword evidence="3" id="KW-1185">Reference proteome</keyword>
<sequence length="191" mass="20390">TAATAATLPPLPRISPSDDPNRQAVPRTSEPVDVALGSGRSGCRAVLLSPHPSRVCRVHCRHCRVHHFRSLPSAYLPTQQRDESSTAAPGKMARELPLSYCMRWPGLTGGLADWPGAKLHASWPGIKSIRTVPVGVGAAHVAPLMRGDLAGPQMKQSGATSTRSNWTTVLFSPARLSSRIGDKKTWGSFAS</sequence>
<organism evidence="2 3">
    <name type="scientific">Thalassiosira oceanica</name>
    <name type="common">Marine diatom</name>
    <dbReference type="NCBI Taxonomy" id="159749"/>
    <lineage>
        <taxon>Eukaryota</taxon>
        <taxon>Sar</taxon>
        <taxon>Stramenopiles</taxon>
        <taxon>Ochrophyta</taxon>
        <taxon>Bacillariophyta</taxon>
        <taxon>Coscinodiscophyceae</taxon>
        <taxon>Thalassiosirophycidae</taxon>
        <taxon>Thalassiosirales</taxon>
        <taxon>Thalassiosiraceae</taxon>
        <taxon>Thalassiosira</taxon>
    </lineage>
</organism>
<reference evidence="2 3" key="1">
    <citation type="journal article" date="2012" name="Genome Biol.">
        <title>Genome and low-iron response of an oceanic diatom adapted to chronic iron limitation.</title>
        <authorList>
            <person name="Lommer M."/>
            <person name="Specht M."/>
            <person name="Roy A.S."/>
            <person name="Kraemer L."/>
            <person name="Andreson R."/>
            <person name="Gutowska M.A."/>
            <person name="Wolf J."/>
            <person name="Bergner S.V."/>
            <person name="Schilhabel M.B."/>
            <person name="Klostermeier U.C."/>
            <person name="Beiko R.G."/>
            <person name="Rosenstiel P."/>
            <person name="Hippler M."/>
            <person name="Laroche J."/>
        </authorList>
    </citation>
    <scope>NUCLEOTIDE SEQUENCE [LARGE SCALE GENOMIC DNA]</scope>
    <source>
        <strain evidence="2 3">CCMP1005</strain>
    </source>
</reference>
<protein>
    <submittedName>
        <fullName evidence="2">Uncharacterized protein</fullName>
    </submittedName>
</protein>
<gene>
    <name evidence="2" type="ORF">THAOC_09352</name>
</gene>
<dbReference type="Proteomes" id="UP000266841">
    <property type="component" value="Unassembled WGS sequence"/>
</dbReference>
<feature type="non-terminal residue" evidence="2">
    <location>
        <position position="1"/>
    </location>
</feature>
<comment type="caution">
    <text evidence="2">The sequence shown here is derived from an EMBL/GenBank/DDBJ whole genome shotgun (WGS) entry which is preliminary data.</text>
</comment>
<dbReference type="AlphaFoldDB" id="K0TFU0"/>
<evidence type="ECO:0000256" key="1">
    <source>
        <dbReference type="SAM" id="MobiDB-lite"/>
    </source>
</evidence>
<feature type="region of interest" description="Disordered" evidence="1">
    <location>
        <begin position="1"/>
        <end position="33"/>
    </location>
</feature>
<dbReference type="EMBL" id="AGNL01010128">
    <property type="protein sequence ID" value="EJK69397.1"/>
    <property type="molecule type" value="Genomic_DNA"/>
</dbReference>
<proteinExistence type="predicted"/>
<accession>K0TFU0</accession>